<dbReference type="PANTHER" id="PTHR48095">
    <property type="entry name" value="PYRUVATE CARBOXYLASE SUBUNIT A"/>
    <property type="match status" value="1"/>
</dbReference>
<keyword evidence="2" id="KW-0547">Nucleotide-binding</keyword>
<dbReference type="Gene3D" id="3.30.470.20">
    <property type="entry name" value="ATP-grasp fold, B domain"/>
    <property type="match status" value="1"/>
</dbReference>
<reference evidence="5" key="1">
    <citation type="submission" date="2013-08" db="EMBL/GenBank/DDBJ databases">
        <authorList>
            <person name="Mendez C."/>
            <person name="Richter M."/>
            <person name="Ferrer M."/>
            <person name="Sanchez J."/>
        </authorList>
    </citation>
    <scope>NUCLEOTIDE SEQUENCE</scope>
</reference>
<dbReference type="Pfam" id="PF02785">
    <property type="entry name" value="Biotin_carb_C"/>
    <property type="match status" value="1"/>
</dbReference>
<gene>
    <name evidence="5" type="ORF">B1B_06981</name>
</gene>
<keyword evidence="3" id="KW-0067">ATP-binding</keyword>
<name>T1B4V1_9ZZZZ</name>
<evidence type="ECO:0000256" key="2">
    <source>
        <dbReference type="ARBA" id="ARBA00022741"/>
    </source>
</evidence>
<comment type="caution">
    <text evidence="5">The sequence shown here is derived from an EMBL/GenBank/DDBJ whole genome shotgun (WGS) entry which is preliminary data.</text>
</comment>
<dbReference type="AlphaFoldDB" id="T1B4V1"/>
<organism evidence="5">
    <name type="scientific">mine drainage metagenome</name>
    <dbReference type="NCBI Taxonomy" id="410659"/>
    <lineage>
        <taxon>unclassified sequences</taxon>
        <taxon>metagenomes</taxon>
        <taxon>ecological metagenomes</taxon>
    </lineage>
</organism>
<dbReference type="InterPro" id="IPR051602">
    <property type="entry name" value="ACC_Biotin_Carboxylase"/>
</dbReference>
<evidence type="ECO:0000256" key="3">
    <source>
        <dbReference type="ARBA" id="ARBA00022840"/>
    </source>
</evidence>
<evidence type="ECO:0000259" key="4">
    <source>
        <dbReference type="PROSITE" id="PS50979"/>
    </source>
</evidence>
<keyword evidence="1 5" id="KW-0436">Ligase</keyword>
<dbReference type="InterPro" id="IPR011054">
    <property type="entry name" value="Rudment_hybrid_motif"/>
</dbReference>
<evidence type="ECO:0000256" key="1">
    <source>
        <dbReference type="ARBA" id="ARBA00022598"/>
    </source>
</evidence>
<dbReference type="InterPro" id="IPR011764">
    <property type="entry name" value="Biotin_carboxylation_dom"/>
</dbReference>
<dbReference type="EMBL" id="AUZY01004435">
    <property type="protein sequence ID" value="EQD63568.1"/>
    <property type="molecule type" value="Genomic_DNA"/>
</dbReference>
<dbReference type="SMART" id="SM00878">
    <property type="entry name" value="Biotin_carb_C"/>
    <property type="match status" value="1"/>
</dbReference>
<evidence type="ECO:0000313" key="5">
    <source>
        <dbReference type="EMBL" id="EQD63568.1"/>
    </source>
</evidence>
<dbReference type="EC" id="6.-.-.-" evidence="5"/>
<feature type="non-terminal residue" evidence="5">
    <location>
        <position position="1"/>
    </location>
</feature>
<reference evidence="5" key="2">
    <citation type="journal article" date="2014" name="ISME J.">
        <title>Microbial stratification in low pH oxic and suboxic macroscopic growths along an acid mine drainage.</title>
        <authorList>
            <person name="Mendez-Garcia C."/>
            <person name="Mesa V."/>
            <person name="Sprenger R.R."/>
            <person name="Richter M."/>
            <person name="Diez M.S."/>
            <person name="Solano J."/>
            <person name="Bargiela R."/>
            <person name="Golyshina O.V."/>
            <person name="Manteca A."/>
            <person name="Ramos J.L."/>
            <person name="Gallego J.R."/>
            <person name="Llorente I."/>
            <person name="Martins Dos Santos V.A."/>
            <person name="Jensen O.N."/>
            <person name="Pelaez A.I."/>
            <person name="Sanchez J."/>
            <person name="Ferrer M."/>
        </authorList>
    </citation>
    <scope>NUCLEOTIDE SEQUENCE</scope>
</reference>
<dbReference type="GO" id="GO:0016874">
    <property type="term" value="F:ligase activity"/>
    <property type="evidence" value="ECO:0007669"/>
    <property type="project" value="UniProtKB-KW"/>
</dbReference>
<proteinExistence type="predicted"/>
<accession>T1B4V1</accession>
<dbReference type="PROSITE" id="PS50979">
    <property type="entry name" value="BC"/>
    <property type="match status" value="1"/>
</dbReference>
<sequence length="95" mass="10999">TRYETPGGFGVRVDSGVREGSQISPFYDSMVAKLMTWGRDRTEAIQRMRRALGEFRVEGIQTTIPMHQLLMDDPQFQEGRIHINFLERRLESLQG</sequence>
<dbReference type="PANTHER" id="PTHR48095:SF2">
    <property type="entry name" value="BIOTIN CARBOXYLASE, CHLOROPLASTIC"/>
    <property type="match status" value="1"/>
</dbReference>
<dbReference type="GO" id="GO:0005524">
    <property type="term" value="F:ATP binding"/>
    <property type="evidence" value="ECO:0007669"/>
    <property type="project" value="UniProtKB-KW"/>
</dbReference>
<feature type="domain" description="Biotin carboxylation" evidence="4">
    <location>
        <begin position="1"/>
        <end position="91"/>
    </location>
</feature>
<dbReference type="SUPFAM" id="SSF51246">
    <property type="entry name" value="Rudiment single hybrid motif"/>
    <property type="match status" value="1"/>
</dbReference>
<protein>
    <submittedName>
        <fullName evidence="5">Protein containing Biotin carboxylase</fullName>
        <ecNumber evidence="5">6.-.-.-</ecNumber>
    </submittedName>
</protein>
<dbReference type="InterPro" id="IPR005482">
    <property type="entry name" value="Biotin_COase_C"/>
</dbReference>